<comment type="caution">
    <text evidence="3">The sequence shown here is derived from an EMBL/GenBank/DDBJ whole genome shotgun (WGS) entry which is preliminary data.</text>
</comment>
<dbReference type="GO" id="GO:0008654">
    <property type="term" value="P:phospholipid biosynthetic process"/>
    <property type="evidence" value="ECO:0007669"/>
    <property type="project" value="InterPro"/>
</dbReference>
<keyword evidence="2" id="KW-0472">Membrane</keyword>
<keyword evidence="2" id="KW-0812">Transmembrane</keyword>
<dbReference type="AlphaFoldDB" id="A0A5J4L5P9"/>
<dbReference type="InterPro" id="IPR048254">
    <property type="entry name" value="CDP_ALCOHOL_P_TRANSF_CS"/>
</dbReference>
<feature type="transmembrane region" description="Helical" evidence="2">
    <location>
        <begin position="47"/>
        <end position="67"/>
    </location>
</feature>
<evidence type="ECO:0000256" key="1">
    <source>
        <dbReference type="ARBA" id="ARBA00022679"/>
    </source>
</evidence>
<reference evidence="3" key="1">
    <citation type="submission" date="2019-10" db="EMBL/GenBank/DDBJ databases">
        <title>Metagenomic sequencing of thiosulfate-disproportionating enrichment culture.</title>
        <authorList>
            <person name="Umezawa K."/>
            <person name="Kojima H."/>
            <person name="Fukui M."/>
        </authorList>
    </citation>
    <scope>NUCLEOTIDE SEQUENCE</scope>
    <source>
        <strain evidence="3">45J</strain>
    </source>
</reference>
<evidence type="ECO:0000313" key="3">
    <source>
        <dbReference type="EMBL" id="GER94181.1"/>
    </source>
</evidence>
<keyword evidence="2" id="KW-1133">Transmembrane helix</keyword>
<dbReference type="InterPro" id="IPR043130">
    <property type="entry name" value="CDP-OH_PTrfase_TM_dom"/>
</dbReference>
<evidence type="ECO:0000256" key="2">
    <source>
        <dbReference type="SAM" id="Phobius"/>
    </source>
</evidence>
<dbReference type="EMBL" id="BLAB01000001">
    <property type="protein sequence ID" value="GER94181.1"/>
    <property type="molecule type" value="Genomic_DNA"/>
</dbReference>
<dbReference type="GO" id="GO:0016020">
    <property type="term" value="C:membrane"/>
    <property type="evidence" value="ECO:0007669"/>
    <property type="project" value="InterPro"/>
</dbReference>
<protein>
    <submittedName>
        <fullName evidence="3">CDP-alcohol phosphatidyltransferase</fullName>
    </submittedName>
</protein>
<gene>
    <name evidence="3" type="ORF">A45J_1940</name>
</gene>
<accession>A0A5J4L5P9</accession>
<dbReference type="GO" id="GO:0016780">
    <property type="term" value="F:phosphotransferase activity, for other substituted phosphate groups"/>
    <property type="evidence" value="ECO:0007669"/>
    <property type="project" value="InterPro"/>
</dbReference>
<sequence>MISHKLGHFLDKPLAPIAKKIAISPNILTILGFLITAVAAVSIPFNLLAGGFLVLLGGFFDMLDGIVARTNGKSTKFGALLDSTLDRYSDSFVFIAIAWYFFNIGNLAGVIFTAGSLVGALLISYVRARAEGIGIACTVGLMERPERVVLLAFGCITGWLFPVIIALFFFSHATAIQRIFHVYKITRMSK</sequence>
<keyword evidence="1 3" id="KW-0808">Transferase</keyword>
<dbReference type="PROSITE" id="PS00379">
    <property type="entry name" value="CDP_ALCOHOL_P_TRANSF"/>
    <property type="match status" value="1"/>
</dbReference>
<dbReference type="Pfam" id="PF01066">
    <property type="entry name" value="CDP-OH_P_transf"/>
    <property type="match status" value="1"/>
</dbReference>
<organism evidence="3">
    <name type="scientific">hot springs metagenome</name>
    <dbReference type="NCBI Taxonomy" id="433727"/>
    <lineage>
        <taxon>unclassified sequences</taxon>
        <taxon>metagenomes</taxon>
        <taxon>ecological metagenomes</taxon>
    </lineage>
</organism>
<dbReference type="Gene3D" id="1.20.120.1760">
    <property type="match status" value="1"/>
</dbReference>
<feature type="transmembrane region" description="Helical" evidence="2">
    <location>
        <begin position="88"/>
        <end position="104"/>
    </location>
</feature>
<feature type="transmembrane region" description="Helical" evidence="2">
    <location>
        <begin position="21"/>
        <end position="41"/>
    </location>
</feature>
<dbReference type="InterPro" id="IPR000462">
    <property type="entry name" value="CDP-OH_P_trans"/>
</dbReference>
<feature type="transmembrane region" description="Helical" evidence="2">
    <location>
        <begin position="148"/>
        <end position="170"/>
    </location>
</feature>
<proteinExistence type="predicted"/>
<name>A0A5J4L5P9_9ZZZZ</name>